<organism evidence="5">
    <name type="scientific">freshwater metagenome</name>
    <dbReference type="NCBI Taxonomy" id="449393"/>
    <lineage>
        <taxon>unclassified sequences</taxon>
        <taxon>metagenomes</taxon>
        <taxon>ecological metagenomes</taxon>
    </lineage>
</organism>
<dbReference type="Pfam" id="PF00856">
    <property type="entry name" value="SET"/>
    <property type="match status" value="1"/>
</dbReference>
<evidence type="ECO:0000259" key="3">
    <source>
        <dbReference type="PROSITE" id="PS50280"/>
    </source>
</evidence>
<comment type="caution">
    <text evidence="5">The sequence shown here is derived from an EMBL/GenBank/DDBJ whole genome shotgun (WGS) entry which is preliminary data.</text>
</comment>
<evidence type="ECO:0008006" key="6">
    <source>
        <dbReference type="Google" id="ProtNLM"/>
    </source>
</evidence>
<dbReference type="Gene3D" id="2.170.270.10">
    <property type="entry name" value="SET domain"/>
    <property type="match status" value="1"/>
</dbReference>
<dbReference type="SUPFAM" id="SSF82199">
    <property type="entry name" value="SET domain"/>
    <property type="match status" value="1"/>
</dbReference>
<dbReference type="PROSITE" id="PS50868">
    <property type="entry name" value="POST_SET"/>
    <property type="match status" value="1"/>
</dbReference>
<evidence type="ECO:0000313" key="5">
    <source>
        <dbReference type="EMBL" id="KGA21201.1"/>
    </source>
</evidence>
<evidence type="ECO:0000259" key="4">
    <source>
        <dbReference type="PROSITE" id="PS50868"/>
    </source>
</evidence>
<proteinExistence type="predicted"/>
<dbReference type="AlphaFoldDB" id="A0A094R2K7"/>
<dbReference type="GO" id="GO:0016740">
    <property type="term" value="F:transferase activity"/>
    <property type="evidence" value="ECO:0007669"/>
    <property type="project" value="UniProtKB-KW"/>
</dbReference>
<dbReference type="PANTHER" id="PTHR12350:SF19">
    <property type="entry name" value="SET DOMAIN-CONTAINING PROTEIN"/>
    <property type="match status" value="1"/>
</dbReference>
<dbReference type="InterPro" id="IPR053201">
    <property type="entry name" value="Flavunoidine_N-MTase"/>
</dbReference>
<evidence type="ECO:0000256" key="2">
    <source>
        <dbReference type="ARBA" id="ARBA00022691"/>
    </source>
</evidence>
<dbReference type="InterPro" id="IPR003616">
    <property type="entry name" value="Post-SET_dom"/>
</dbReference>
<dbReference type="PROSITE" id="PS50280">
    <property type="entry name" value="SET"/>
    <property type="match status" value="1"/>
</dbReference>
<protein>
    <recommendedName>
        <fullName evidence="6">SET domain-containing protein-lysine N-methyltransferase</fullName>
    </recommendedName>
</protein>
<feature type="domain" description="Post-SET" evidence="4">
    <location>
        <begin position="160"/>
        <end position="176"/>
    </location>
</feature>
<accession>A0A094R2K7</accession>
<sequence>MSATKIHFGFGIKLAFPDSISSAFEKYFDLKSDTGIRGTSLDMNWLTPKAQAHEAGDKGWGSFATEPISAGETVGSFGGWSVPRSVLATLEIERQHRAIQVDDDQYLVSREHREPGDCFNHSCEPSCSLSGATVLKARRDISVGEELTFDYATCDDSDYDEFICGCGTKSCRGTVTGKDWQLPELHQKYAGEFSPYLARRIASEF</sequence>
<dbReference type="SMART" id="SM00317">
    <property type="entry name" value="SET"/>
    <property type="match status" value="1"/>
</dbReference>
<dbReference type="PANTHER" id="PTHR12350">
    <property type="entry name" value="HISTONE-LYSINE N-METHYLTRANSFERASE-RELATED"/>
    <property type="match status" value="1"/>
</dbReference>
<reference evidence="5" key="1">
    <citation type="submission" date="2014-06" db="EMBL/GenBank/DDBJ databases">
        <title>Key roles for freshwater Actinobacteria revealed by deep metagenomic sequencing.</title>
        <authorList>
            <person name="Ghai R."/>
            <person name="Mizuno C.M."/>
            <person name="Picazo A."/>
            <person name="Camacho A."/>
            <person name="Rodriguez-Valera F."/>
        </authorList>
    </citation>
    <scope>NUCLEOTIDE SEQUENCE</scope>
</reference>
<name>A0A094R2K7_9ZZZZ</name>
<dbReference type="InterPro" id="IPR046341">
    <property type="entry name" value="SET_dom_sf"/>
</dbReference>
<feature type="domain" description="SET" evidence="3">
    <location>
        <begin position="44"/>
        <end position="152"/>
    </location>
</feature>
<gene>
    <name evidence="5" type="ORF">GM51_3090</name>
</gene>
<keyword evidence="1" id="KW-0808">Transferase</keyword>
<dbReference type="EMBL" id="JNSL01000011">
    <property type="protein sequence ID" value="KGA21201.1"/>
    <property type="molecule type" value="Genomic_DNA"/>
</dbReference>
<keyword evidence="2" id="KW-0949">S-adenosyl-L-methionine</keyword>
<evidence type="ECO:0000256" key="1">
    <source>
        <dbReference type="ARBA" id="ARBA00022679"/>
    </source>
</evidence>
<dbReference type="InterPro" id="IPR001214">
    <property type="entry name" value="SET_dom"/>
</dbReference>